<dbReference type="InterPro" id="IPR036396">
    <property type="entry name" value="Cyt_P450_sf"/>
</dbReference>
<keyword evidence="5" id="KW-0472">Membrane</keyword>
<keyword evidence="3" id="KW-0408">Iron</keyword>
<dbReference type="EMBL" id="GANP01011888">
    <property type="protein sequence ID" value="JAB72580.1"/>
    <property type="molecule type" value="mRNA"/>
</dbReference>
<dbReference type="AlphaFoldDB" id="V5GQA1"/>
<evidence type="ECO:0000313" key="6">
    <source>
        <dbReference type="EMBL" id="JAB72580.1"/>
    </source>
</evidence>
<reference evidence="6" key="1">
    <citation type="journal article" date="2015" name="Sci. Rep.">
        <title>Tissue- and time-dependent transcription in Ixodes ricinus salivary glands and midguts when blood feeding on the vertebrate host.</title>
        <authorList>
            <person name="Kotsyfakis M."/>
            <person name="Schwarz A."/>
            <person name="Erhart J."/>
            <person name="Ribeiro J.M."/>
        </authorList>
    </citation>
    <scope>NUCLEOTIDE SEQUENCE</scope>
    <source>
        <tissue evidence="6">Salivary gland and midgut</tissue>
    </source>
</reference>
<protein>
    <submittedName>
        <fullName evidence="6">Putative cytochrome p450 cyp2 subfamily protein</fullName>
    </submittedName>
</protein>
<keyword evidence="4" id="KW-0503">Monooxygenase</keyword>
<keyword evidence="2" id="KW-0479">Metal-binding</keyword>
<keyword evidence="5" id="KW-1133">Transmembrane helix</keyword>
<dbReference type="GO" id="GO:0006805">
    <property type="term" value="P:xenobiotic metabolic process"/>
    <property type="evidence" value="ECO:0007669"/>
    <property type="project" value="TreeGrafter"/>
</dbReference>
<evidence type="ECO:0000256" key="3">
    <source>
        <dbReference type="ARBA" id="ARBA00023004"/>
    </source>
</evidence>
<dbReference type="PANTHER" id="PTHR24300:SF375">
    <property type="entry name" value="CYTOCHROME P450 FAMILY"/>
    <property type="match status" value="1"/>
</dbReference>
<keyword evidence="5" id="KW-0812">Transmembrane</keyword>
<dbReference type="InterPro" id="IPR001128">
    <property type="entry name" value="Cyt_P450"/>
</dbReference>
<dbReference type="Gene3D" id="1.10.630.10">
    <property type="entry name" value="Cytochrome P450"/>
    <property type="match status" value="1"/>
</dbReference>
<dbReference type="InterPro" id="IPR050182">
    <property type="entry name" value="Cytochrome_P450_fam2"/>
</dbReference>
<dbReference type="Pfam" id="PF00067">
    <property type="entry name" value="p450"/>
    <property type="match status" value="1"/>
</dbReference>
<evidence type="ECO:0000256" key="4">
    <source>
        <dbReference type="ARBA" id="ARBA00023033"/>
    </source>
</evidence>
<organism evidence="6">
    <name type="scientific">Ixodes ricinus</name>
    <name type="common">Common tick</name>
    <name type="synonym">Acarus ricinus</name>
    <dbReference type="NCBI Taxonomy" id="34613"/>
    <lineage>
        <taxon>Eukaryota</taxon>
        <taxon>Metazoa</taxon>
        <taxon>Ecdysozoa</taxon>
        <taxon>Arthropoda</taxon>
        <taxon>Chelicerata</taxon>
        <taxon>Arachnida</taxon>
        <taxon>Acari</taxon>
        <taxon>Parasitiformes</taxon>
        <taxon>Ixodida</taxon>
        <taxon>Ixodoidea</taxon>
        <taxon>Ixodidae</taxon>
        <taxon>Ixodinae</taxon>
        <taxon>Ixodes</taxon>
    </lineage>
</organism>
<proteinExistence type="evidence at transcript level"/>
<dbReference type="GO" id="GO:0020037">
    <property type="term" value="F:heme binding"/>
    <property type="evidence" value="ECO:0007669"/>
    <property type="project" value="InterPro"/>
</dbReference>
<dbReference type="GO" id="GO:0005737">
    <property type="term" value="C:cytoplasm"/>
    <property type="evidence" value="ECO:0007669"/>
    <property type="project" value="TreeGrafter"/>
</dbReference>
<feature type="transmembrane region" description="Helical" evidence="5">
    <location>
        <begin position="6"/>
        <end position="28"/>
    </location>
</feature>
<dbReference type="GO" id="GO:0006082">
    <property type="term" value="P:organic acid metabolic process"/>
    <property type="evidence" value="ECO:0007669"/>
    <property type="project" value="TreeGrafter"/>
</dbReference>
<dbReference type="GO" id="GO:0016712">
    <property type="term" value="F:oxidoreductase activity, acting on paired donors, with incorporation or reduction of molecular oxygen, reduced flavin or flavoprotein as one donor, and incorporation of one atom of oxygen"/>
    <property type="evidence" value="ECO:0007669"/>
    <property type="project" value="TreeGrafter"/>
</dbReference>
<sequence length="288" mass="32892">MTMETAWELGLSFVPLLTITAAIFWYIYQSQDNSKLPPGPKGVPLLGYIPFLRKNHHLKFAELAKVYGPIVRIKYGMVNVVVLNDYASVKKWLTHTAFQSRLRNLFGANSGLLGIGTLNGEAWRQNRRLCLSILRGNGWKQAAMEERTKEELQYLCSKLAEHEEKPVPIKPLAMASIANGIMKILMGVSYTLEDPRRMLFDRFMAQVGRMLSSCSLIVWAPLWLHSITGRLPYTILHSMRSSFKEMVPFINESVKEHQELLDEKLQPRLHRCVLEGDMRVPQGPGFSY</sequence>
<evidence type="ECO:0000256" key="2">
    <source>
        <dbReference type="ARBA" id="ARBA00022723"/>
    </source>
</evidence>
<keyword evidence="4" id="KW-0560">Oxidoreductase</keyword>
<dbReference type="SUPFAM" id="SSF48264">
    <property type="entry name" value="Cytochrome P450"/>
    <property type="match status" value="1"/>
</dbReference>
<accession>V5GQA1</accession>
<dbReference type="PANTHER" id="PTHR24300">
    <property type="entry name" value="CYTOCHROME P450 508A4-RELATED"/>
    <property type="match status" value="1"/>
</dbReference>
<comment type="similarity">
    <text evidence="1">Belongs to the cytochrome P450 family.</text>
</comment>
<dbReference type="GO" id="GO:0005506">
    <property type="term" value="F:iron ion binding"/>
    <property type="evidence" value="ECO:0007669"/>
    <property type="project" value="InterPro"/>
</dbReference>
<evidence type="ECO:0000256" key="5">
    <source>
        <dbReference type="SAM" id="Phobius"/>
    </source>
</evidence>
<evidence type="ECO:0000256" key="1">
    <source>
        <dbReference type="ARBA" id="ARBA00010617"/>
    </source>
</evidence>
<name>V5GQA1_IXORI</name>